<dbReference type="AlphaFoldDB" id="A0A4Z1HXF6"/>
<protein>
    <submittedName>
        <fullName evidence="2">Uncharacterized protein</fullName>
    </submittedName>
</protein>
<name>A0A4Z1HXF6_9HELO</name>
<gene>
    <name evidence="2" type="ORF">BOTNAR_0282g00010</name>
</gene>
<comment type="caution">
    <text evidence="2">The sequence shown here is derived from an EMBL/GenBank/DDBJ whole genome shotgun (WGS) entry which is preliminary data.</text>
</comment>
<sequence length="134" mass="15199">MIDDNPYQVPEEPFKSAPPKPKMLVVLLELIEQWATEIKNLSSDFQMYIYHGDERESRSGTHKKIAGKLTRRHPISNGEEKSSRVMVISALITLRNRHGPSASKTWQVFSSISSPTKPYTQKCGHNVPYFGDLA</sequence>
<organism evidence="2 3">
    <name type="scientific">Botryotinia narcissicola</name>
    <dbReference type="NCBI Taxonomy" id="278944"/>
    <lineage>
        <taxon>Eukaryota</taxon>
        <taxon>Fungi</taxon>
        <taxon>Dikarya</taxon>
        <taxon>Ascomycota</taxon>
        <taxon>Pezizomycotina</taxon>
        <taxon>Leotiomycetes</taxon>
        <taxon>Helotiales</taxon>
        <taxon>Sclerotiniaceae</taxon>
        <taxon>Botryotinia</taxon>
    </lineage>
</organism>
<accession>A0A4Z1HXF6</accession>
<dbReference type="Proteomes" id="UP000297452">
    <property type="component" value="Unassembled WGS sequence"/>
</dbReference>
<dbReference type="InterPro" id="IPR038718">
    <property type="entry name" value="SNF2-like_sf"/>
</dbReference>
<feature type="compositionally biased region" description="Basic residues" evidence="1">
    <location>
        <begin position="60"/>
        <end position="74"/>
    </location>
</feature>
<reference evidence="2 3" key="1">
    <citation type="submission" date="2017-12" db="EMBL/GenBank/DDBJ databases">
        <title>Comparative genomics of Botrytis spp.</title>
        <authorList>
            <person name="Valero-Jimenez C.A."/>
            <person name="Tapia P."/>
            <person name="Veloso J."/>
            <person name="Silva-Moreno E."/>
            <person name="Staats M."/>
            <person name="Valdes J.H."/>
            <person name="Van Kan J.A.L."/>
        </authorList>
    </citation>
    <scope>NUCLEOTIDE SEQUENCE [LARGE SCALE GENOMIC DNA]</scope>
    <source>
        <strain evidence="2 3">MUCL2120</strain>
    </source>
</reference>
<dbReference type="EMBL" id="PQXJ01000282">
    <property type="protein sequence ID" value="TGO53908.1"/>
    <property type="molecule type" value="Genomic_DNA"/>
</dbReference>
<proteinExistence type="predicted"/>
<keyword evidence="3" id="KW-1185">Reference proteome</keyword>
<evidence type="ECO:0000313" key="3">
    <source>
        <dbReference type="Proteomes" id="UP000297452"/>
    </source>
</evidence>
<evidence type="ECO:0000313" key="2">
    <source>
        <dbReference type="EMBL" id="TGO53908.1"/>
    </source>
</evidence>
<dbReference type="OrthoDB" id="3561363at2759"/>
<feature type="region of interest" description="Disordered" evidence="1">
    <location>
        <begin position="59"/>
        <end position="81"/>
    </location>
</feature>
<evidence type="ECO:0000256" key="1">
    <source>
        <dbReference type="SAM" id="MobiDB-lite"/>
    </source>
</evidence>
<dbReference type="Gene3D" id="3.40.50.10810">
    <property type="entry name" value="Tandem AAA-ATPase domain"/>
    <property type="match status" value="1"/>
</dbReference>